<reference evidence="2" key="1">
    <citation type="submission" date="2018-10" db="EMBL/GenBank/DDBJ databases">
        <title>Fifty Aureobasidium pullulans genomes reveal a recombining polyextremotolerant generalist.</title>
        <authorList>
            <person name="Gostincar C."/>
            <person name="Turk M."/>
            <person name="Zajc J."/>
            <person name="Gunde-Cimerman N."/>
        </authorList>
    </citation>
    <scope>NUCLEOTIDE SEQUENCE [LARGE SCALE GENOMIC DNA]</scope>
    <source>
        <strain evidence="2">EXF-10085</strain>
    </source>
</reference>
<evidence type="ECO:0000313" key="2">
    <source>
        <dbReference type="EMBL" id="THX03628.1"/>
    </source>
</evidence>
<gene>
    <name evidence="2" type="ORF">D6D13_07583</name>
</gene>
<accession>A0A4V4IZ58</accession>
<keyword evidence="1" id="KW-1133">Transmembrane helix</keyword>
<evidence type="ECO:0000256" key="1">
    <source>
        <dbReference type="SAM" id="Phobius"/>
    </source>
</evidence>
<keyword evidence="1" id="KW-0472">Membrane</keyword>
<name>A0A4V4IZ58_AURPU</name>
<dbReference type="Pfam" id="PF11735">
    <property type="entry name" value="CAP59_mtransfer"/>
    <property type="match status" value="1"/>
</dbReference>
<dbReference type="PANTHER" id="PTHR34144">
    <property type="entry name" value="CHROMOSOME 8, WHOLE GENOME SHOTGUN SEQUENCE"/>
    <property type="match status" value="1"/>
</dbReference>
<keyword evidence="1" id="KW-0812">Transmembrane</keyword>
<dbReference type="InterPro" id="IPR021047">
    <property type="entry name" value="Mannosyltransferase_CMT1"/>
</dbReference>
<feature type="transmembrane region" description="Helical" evidence="1">
    <location>
        <begin position="58"/>
        <end position="79"/>
    </location>
</feature>
<dbReference type="EMBL" id="QZAS01000031">
    <property type="protein sequence ID" value="THX03628.1"/>
    <property type="molecule type" value="Genomic_DNA"/>
</dbReference>
<dbReference type="PANTHER" id="PTHR34144:SF8">
    <property type="entry name" value="GLYCOSYLTRANSFERASE FAMILY 69 PROTEIN"/>
    <property type="match status" value="1"/>
</dbReference>
<organism evidence="2">
    <name type="scientific">Aureobasidium pullulans</name>
    <name type="common">Black yeast</name>
    <name type="synonym">Pullularia pullulans</name>
    <dbReference type="NCBI Taxonomy" id="5580"/>
    <lineage>
        <taxon>Eukaryota</taxon>
        <taxon>Fungi</taxon>
        <taxon>Dikarya</taxon>
        <taxon>Ascomycota</taxon>
        <taxon>Pezizomycotina</taxon>
        <taxon>Dothideomycetes</taxon>
        <taxon>Dothideomycetidae</taxon>
        <taxon>Dothideales</taxon>
        <taxon>Saccotheciaceae</taxon>
        <taxon>Aureobasidium</taxon>
    </lineage>
</organism>
<comment type="caution">
    <text evidence="2">The sequence shown here is derived from an EMBL/GenBank/DDBJ whole genome shotgun (WGS) entry which is preliminary data.</text>
</comment>
<protein>
    <recommendedName>
        <fullName evidence="3">Glycosyltransferase family 69 protein</fullName>
    </recommendedName>
</protein>
<sequence length="524" mass="58876">MTVNRKLYTLLPDSAIELDDFDVETAEIVWKSTALPAWIRTESSKTSEVWSIWAHPRLVWLLLSPALLLFALVLMTPIVNPSYVHKPPSYTGGNPRLEQVFIVAAIVDADLINGAWGHAVLELIEAVGAENAFLSIYTNDSGPDTEAALEVLSQKVRCQNIILSEHLSLESFVQPELSKHRDKVRRISYLAEVRNRAMRPFYTAARKFDKILFLNDVVFSGQDAADLLFATGTQDIGSRTTYHAACAIDFINPFKFYDTFATRDSNGYGTGLPFFPWFSDQDDGMSRQDVMDESDAVRVKSCWGGMVAFEARWFEGSVVHHHDPSSSSVPGANYTTDGGDIAAYSPVKFRSTDEIFWEASECCLIHADIEARARALDGTQTVMNLAKSDSHIVMNPFVRVAYSEATFRWLHLTRRFERLYALPHLWLSSLVGIPFLNDRQFQQGDQSVENLVWSMENHYPLVIPTKESLHSDLLEGCYQRTTQKAQPGGFCGVRQLSVLKAERKSGERMWKSLSAPALKVLCEA</sequence>
<dbReference type="AlphaFoldDB" id="A0A4V4IZ58"/>
<evidence type="ECO:0008006" key="3">
    <source>
        <dbReference type="Google" id="ProtNLM"/>
    </source>
</evidence>
<proteinExistence type="predicted"/>